<organism evidence="9 10">
    <name type="scientific">Blautia pseudococcoides</name>
    <dbReference type="NCBI Taxonomy" id="1796616"/>
    <lineage>
        <taxon>Bacteria</taxon>
        <taxon>Bacillati</taxon>
        <taxon>Bacillota</taxon>
        <taxon>Clostridia</taxon>
        <taxon>Lachnospirales</taxon>
        <taxon>Lachnospiraceae</taxon>
        <taxon>Blautia</taxon>
    </lineage>
</organism>
<dbReference type="OrthoDB" id="9806409at2"/>
<evidence type="ECO:0000256" key="1">
    <source>
        <dbReference type="ARBA" id="ARBA00004651"/>
    </source>
</evidence>
<accession>A0A1C7I595</accession>
<dbReference type="Pfam" id="PF19300">
    <property type="entry name" value="BPD_transp_1_N"/>
    <property type="match status" value="1"/>
</dbReference>
<feature type="transmembrane region" description="Helical" evidence="7">
    <location>
        <begin position="280"/>
        <end position="303"/>
    </location>
</feature>
<dbReference type="Pfam" id="PF00528">
    <property type="entry name" value="BPD_transp_1"/>
    <property type="match status" value="1"/>
</dbReference>
<dbReference type="STRING" id="1796616.A4V09_02830"/>
<dbReference type="InterPro" id="IPR000515">
    <property type="entry name" value="MetI-like"/>
</dbReference>
<evidence type="ECO:0000256" key="5">
    <source>
        <dbReference type="ARBA" id="ARBA00022989"/>
    </source>
</evidence>
<protein>
    <submittedName>
        <fullName evidence="9">Peptide ABC transporter permease</fullName>
    </submittedName>
</protein>
<feature type="transmembrane region" description="Helical" evidence="7">
    <location>
        <begin position="137"/>
        <end position="161"/>
    </location>
</feature>
<dbReference type="PANTHER" id="PTHR43163">
    <property type="entry name" value="DIPEPTIDE TRANSPORT SYSTEM PERMEASE PROTEIN DPPB-RELATED"/>
    <property type="match status" value="1"/>
</dbReference>
<feature type="transmembrane region" description="Helical" evidence="7">
    <location>
        <begin position="234"/>
        <end position="260"/>
    </location>
</feature>
<feature type="domain" description="ABC transmembrane type-1" evidence="8">
    <location>
        <begin position="94"/>
        <end position="303"/>
    </location>
</feature>
<dbReference type="GO" id="GO:0055085">
    <property type="term" value="P:transmembrane transport"/>
    <property type="evidence" value="ECO:0007669"/>
    <property type="project" value="InterPro"/>
</dbReference>
<dbReference type="Gene3D" id="1.10.3720.10">
    <property type="entry name" value="MetI-like"/>
    <property type="match status" value="1"/>
</dbReference>
<reference evidence="9" key="1">
    <citation type="submission" date="2017-04" db="EMBL/GenBank/DDBJ databases">
        <title>Complete Genome Sequences of Twelve Strains of a Stable Defined Moderately Diverse Mouse Microbiota 2 (sDMDMm2).</title>
        <authorList>
            <person name="Uchimura Y."/>
            <person name="Wyss M."/>
            <person name="Brugiroux S."/>
            <person name="Limenitakis J.P."/>
            <person name="Stecher B."/>
            <person name="McCoy K.D."/>
            <person name="Macpherson A.J."/>
        </authorList>
    </citation>
    <scope>NUCLEOTIDE SEQUENCE</scope>
    <source>
        <strain evidence="9">YL58</strain>
    </source>
</reference>
<dbReference type="KEGG" id="byl:A4V09_02830"/>
<evidence type="ECO:0000313" key="10">
    <source>
        <dbReference type="Proteomes" id="UP000092574"/>
    </source>
</evidence>
<keyword evidence="3" id="KW-1003">Cell membrane</keyword>
<dbReference type="PROSITE" id="PS50928">
    <property type="entry name" value="ABC_TM1"/>
    <property type="match status" value="1"/>
</dbReference>
<dbReference type="EMBL" id="CP015405">
    <property type="protein sequence ID" value="ANU74786.1"/>
    <property type="molecule type" value="Genomic_DNA"/>
</dbReference>
<dbReference type="AlphaFoldDB" id="A0A1C7I595"/>
<dbReference type="PANTHER" id="PTHR43163:SF6">
    <property type="entry name" value="DIPEPTIDE TRANSPORT SYSTEM PERMEASE PROTEIN DPPB-RELATED"/>
    <property type="match status" value="1"/>
</dbReference>
<feature type="transmembrane region" description="Helical" evidence="7">
    <location>
        <begin position="12"/>
        <end position="29"/>
    </location>
</feature>
<dbReference type="Proteomes" id="UP000092574">
    <property type="component" value="Chromosome"/>
</dbReference>
<keyword evidence="2 7" id="KW-0813">Transport</keyword>
<comment type="similarity">
    <text evidence="7">Belongs to the binding-protein-dependent transport system permease family.</text>
</comment>
<dbReference type="RefSeq" id="WP_065541010.1">
    <property type="nucleotide sequence ID" value="NZ_CP015405.2"/>
</dbReference>
<gene>
    <name evidence="9" type="ORF">A4V09_02830</name>
</gene>
<evidence type="ECO:0000313" key="9">
    <source>
        <dbReference type="EMBL" id="ANU74786.1"/>
    </source>
</evidence>
<dbReference type="SUPFAM" id="SSF161098">
    <property type="entry name" value="MetI-like"/>
    <property type="match status" value="1"/>
</dbReference>
<keyword evidence="10" id="KW-1185">Reference proteome</keyword>
<dbReference type="CDD" id="cd06261">
    <property type="entry name" value="TM_PBP2"/>
    <property type="match status" value="1"/>
</dbReference>
<dbReference type="InterPro" id="IPR035906">
    <property type="entry name" value="MetI-like_sf"/>
</dbReference>
<name>A0A1C7I595_9FIRM</name>
<comment type="subcellular location">
    <subcellularLocation>
        <location evidence="1 7">Cell membrane</location>
        <topology evidence="1 7">Multi-pass membrane protein</topology>
    </subcellularLocation>
</comment>
<keyword evidence="5 7" id="KW-1133">Transmembrane helix</keyword>
<keyword evidence="4 7" id="KW-0812">Transmembrane</keyword>
<dbReference type="GO" id="GO:0005886">
    <property type="term" value="C:plasma membrane"/>
    <property type="evidence" value="ECO:0007669"/>
    <property type="project" value="UniProtKB-SubCell"/>
</dbReference>
<sequence length="314" mass="34702">MKYIVKKIGTLIITLLIVSFLSFMAFSVIPGDAAISKLGTEATKEQVEALRHGMGLDKPVLVRYGLWLKDFVTGDMGDSYSYSMPVRDMLADKIPINITMVLIGFFIILLFSIPLGILTAQHEGGRLDRLLMTCNQVIMSVPGFFLGILITYLFGLVLRWFTPGAYVSPSESFGGFLAYLIAPSIAIALPKSAMAVKMLRSSVITQLRMDYVRTAYSRGNRAGRVLYRHVLKNALIPVLTFWAMTIADMMANSIILEQVFTIPGMGSLLITSISNRDYPVVQGIIVLIAAMVVIINFAVDILYGKIDPRIRMDA</sequence>
<feature type="transmembrane region" description="Helical" evidence="7">
    <location>
        <begin position="94"/>
        <end position="117"/>
    </location>
</feature>
<evidence type="ECO:0000256" key="3">
    <source>
        <dbReference type="ARBA" id="ARBA00022475"/>
    </source>
</evidence>
<feature type="transmembrane region" description="Helical" evidence="7">
    <location>
        <begin position="173"/>
        <end position="190"/>
    </location>
</feature>
<evidence type="ECO:0000256" key="2">
    <source>
        <dbReference type="ARBA" id="ARBA00022448"/>
    </source>
</evidence>
<evidence type="ECO:0000256" key="4">
    <source>
        <dbReference type="ARBA" id="ARBA00022692"/>
    </source>
</evidence>
<evidence type="ECO:0000259" key="8">
    <source>
        <dbReference type="PROSITE" id="PS50928"/>
    </source>
</evidence>
<evidence type="ECO:0000256" key="6">
    <source>
        <dbReference type="ARBA" id="ARBA00023136"/>
    </source>
</evidence>
<proteinExistence type="inferred from homology"/>
<keyword evidence="6 7" id="KW-0472">Membrane</keyword>
<evidence type="ECO:0000256" key="7">
    <source>
        <dbReference type="RuleBase" id="RU363032"/>
    </source>
</evidence>
<dbReference type="InterPro" id="IPR045621">
    <property type="entry name" value="BPD_transp_1_N"/>
</dbReference>